<dbReference type="Proteomes" id="UP000813444">
    <property type="component" value="Unassembled WGS sequence"/>
</dbReference>
<dbReference type="AlphaFoldDB" id="A0A8K0SSZ6"/>
<evidence type="ECO:0000313" key="2">
    <source>
        <dbReference type="EMBL" id="KAH7322373.1"/>
    </source>
</evidence>
<accession>A0A8K0SSZ6</accession>
<organism evidence="2 3">
    <name type="scientific">Stachybotrys elegans</name>
    <dbReference type="NCBI Taxonomy" id="80388"/>
    <lineage>
        <taxon>Eukaryota</taxon>
        <taxon>Fungi</taxon>
        <taxon>Dikarya</taxon>
        <taxon>Ascomycota</taxon>
        <taxon>Pezizomycotina</taxon>
        <taxon>Sordariomycetes</taxon>
        <taxon>Hypocreomycetidae</taxon>
        <taxon>Hypocreales</taxon>
        <taxon>Stachybotryaceae</taxon>
        <taxon>Stachybotrys</taxon>
    </lineage>
</organism>
<reference evidence="2" key="1">
    <citation type="journal article" date="2021" name="Nat. Commun.">
        <title>Genetic determinants of endophytism in the Arabidopsis root mycobiome.</title>
        <authorList>
            <person name="Mesny F."/>
            <person name="Miyauchi S."/>
            <person name="Thiergart T."/>
            <person name="Pickel B."/>
            <person name="Atanasova L."/>
            <person name="Karlsson M."/>
            <person name="Huettel B."/>
            <person name="Barry K.W."/>
            <person name="Haridas S."/>
            <person name="Chen C."/>
            <person name="Bauer D."/>
            <person name="Andreopoulos W."/>
            <person name="Pangilinan J."/>
            <person name="LaButti K."/>
            <person name="Riley R."/>
            <person name="Lipzen A."/>
            <person name="Clum A."/>
            <person name="Drula E."/>
            <person name="Henrissat B."/>
            <person name="Kohler A."/>
            <person name="Grigoriev I.V."/>
            <person name="Martin F.M."/>
            <person name="Hacquard S."/>
        </authorList>
    </citation>
    <scope>NUCLEOTIDE SEQUENCE</scope>
    <source>
        <strain evidence="2">MPI-CAGE-CH-0235</strain>
    </source>
</reference>
<sequence>MMIPLPSASAMTRPSTTFPARHSPAGSGAAQLSGMEKRLSPSSSLAPHVSRCFRPTPPPATKEGSRQSRSTTLPG</sequence>
<feature type="compositionally biased region" description="Polar residues" evidence="1">
    <location>
        <begin position="9"/>
        <end position="18"/>
    </location>
</feature>
<gene>
    <name evidence="2" type="ORF">B0I35DRAFT_425734</name>
</gene>
<evidence type="ECO:0000256" key="1">
    <source>
        <dbReference type="SAM" id="MobiDB-lite"/>
    </source>
</evidence>
<feature type="region of interest" description="Disordered" evidence="1">
    <location>
        <begin position="1"/>
        <end position="75"/>
    </location>
</feature>
<comment type="caution">
    <text evidence="2">The sequence shown here is derived from an EMBL/GenBank/DDBJ whole genome shotgun (WGS) entry which is preliminary data.</text>
</comment>
<evidence type="ECO:0000313" key="3">
    <source>
        <dbReference type="Proteomes" id="UP000813444"/>
    </source>
</evidence>
<proteinExistence type="predicted"/>
<keyword evidence="3" id="KW-1185">Reference proteome</keyword>
<protein>
    <submittedName>
        <fullName evidence="2">Uncharacterized protein</fullName>
    </submittedName>
</protein>
<dbReference type="EMBL" id="JAGPNK010000004">
    <property type="protein sequence ID" value="KAH7322373.1"/>
    <property type="molecule type" value="Genomic_DNA"/>
</dbReference>
<name>A0A8K0SSZ6_9HYPO</name>